<dbReference type="Pfam" id="PF07486">
    <property type="entry name" value="Hydrolase_2"/>
    <property type="match status" value="1"/>
</dbReference>
<feature type="domain" description="Cell wall hydrolase SleB" evidence="2">
    <location>
        <begin position="120"/>
        <end position="222"/>
    </location>
</feature>
<evidence type="ECO:0000256" key="1">
    <source>
        <dbReference type="SAM" id="SignalP"/>
    </source>
</evidence>
<protein>
    <submittedName>
        <fullName evidence="3">Cell wall hydrolase</fullName>
    </submittedName>
</protein>
<gene>
    <name evidence="3" type="ORF">ACFOMD_17875</name>
</gene>
<dbReference type="Proteomes" id="UP001595615">
    <property type="component" value="Unassembled WGS sequence"/>
</dbReference>
<dbReference type="GO" id="GO:0016787">
    <property type="term" value="F:hydrolase activity"/>
    <property type="evidence" value="ECO:0007669"/>
    <property type="project" value="UniProtKB-KW"/>
</dbReference>
<comment type="caution">
    <text evidence="3">The sequence shown here is derived from an EMBL/GenBank/DDBJ whole genome shotgun (WGS) entry which is preliminary data.</text>
</comment>
<name>A0ABV7XES9_9SPHN</name>
<proteinExistence type="predicted"/>
<feature type="signal peptide" evidence="1">
    <location>
        <begin position="1"/>
        <end position="19"/>
    </location>
</feature>
<dbReference type="InterPro" id="IPR011105">
    <property type="entry name" value="Cell_wall_hydrolase_SleB"/>
</dbReference>
<reference evidence="4" key="1">
    <citation type="journal article" date="2019" name="Int. J. Syst. Evol. Microbiol.">
        <title>The Global Catalogue of Microorganisms (GCM) 10K type strain sequencing project: providing services to taxonomists for standard genome sequencing and annotation.</title>
        <authorList>
            <consortium name="The Broad Institute Genomics Platform"/>
            <consortium name="The Broad Institute Genome Sequencing Center for Infectious Disease"/>
            <person name="Wu L."/>
            <person name="Ma J."/>
        </authorList>
    </citation>
    <scope>NUCLEOTIDE SEQUENCE [LARGE SCALE GENOMIC DNA]</scope>
    <source>
        <strain evidence="4">KCTC 42644</strain>
    </source>
</reference>
<keyword evidence="4" id="KW-1185">Reference proteome</keyword>
<accession>A0ABV7XES9</accession>
<keyword evidence="1" id="KW-0732">Signal</keyword>
<keyword evidence="3" id="KW-0378">Hydrolase</keyword>
<organism evidence="3 4">
    <name type="scientific">Sphingoaurantiacus capsulatus</name>
    <dbReference type="NCBI Taxonomy" id="1771310"/>
    <lineage>
        <taxon>Bacteria</taxon>
        <taxon>Pseudomonadati</taxon>
        <taxon>Pseudomonadota</taxon>
        <taxon>Alphaproteobacteria</taxon>
        <taxon>Sphingomonadales</taxon>
        <taxon>Sphingosinicellaceae</taxon>
        <taxon>Sphingoaurantiacus</taxon>
    </lineage>
</organism>
<dbReference type="InterPro" id="IPR042047">
    <property type="entry name" value="SleB_dom1"/>
</dbReference>
<evidence type="ECO:0000313" key="3">
    <source>
        <dbReference type="EMBL" id="MFC3714441.1"/>
    </source>
</evidence>
<evidence type="ECO:0000259" key="2">
    <source>
        <dbReference type="Pfam" id="PF07486"/>
    </source>
</evidence>
<dbReference type="RefSeq" id="WP_380864033.1">
    <property type="nucleotide sequence ID" value="NZ_JBHRXV010000015.1"/>
</dbReference>
<evidence type="ECO:0000313" key="4">
    <source>
        <dbReference type="Proteomes" id="UP001595615"/>
    </source>
</evidence>
<feature type="chain" id="PRO_5046712895" evidence="1">
    <location>
        <begin position="20"/>
        <end position="225"/>
    </location>
</feature>
<dbReference type="EMBL" id="JBHRXV010000015">
    <property type="protein sequence ID" value="MFC3714441.1"/>
    <property type="molecule type" value="Genomic_DNA"/>
</dbReference>
<dbReference type="Gene3D" id="1.10.10.2520">
    <property type="entry name" value="Cell wall hydrolase SleB, domain 1"/>
    <property type="match status" value="1"/>
</dbReference>
<sequence>MNFPVRVALITAASLALLAAGKFPQMIADEAATQTVDSSIYAAPTPDTGAKFQLAAYTPPSGPRLDASIPDDDSIIASDAAKPEVRSLGELVDKIADLPSVELDEEMRCLATAVYFESKGEPLEGQLAVAQVIINRRDSGKFAKSLCGVIYQRGQFSFTWDGRPDSPSNSEMWKTAQAIAMIAAADDWREIAPDATHFHATRVRPGWHKLQRISSVGNHVFYRFR</sequence>